<evidence type="ECO:0008006" key="4">
    <source>
        <dbReference type="Google" id="ProtNLM"/>
    </source>
</evidence>
<proteinExistence type="predicted"/>
<name>A0A1F5YV16_9BACT</name>
<dbReference type="Proteomes" id="UP000179129">
    <property type="component" value="Unassembled WGS sequence"/>
</dbReference>
<sequence>MISLGLVLLVALAGALSGAADKLPTDSLVAEAARPEVFYGNPAACDSLIGLLAGNDGEHTGELLGMLETPWAAYYAVIRRALEKIGGPAREAVLERLADGKMDHDSALLLTILEKLGDKSAEKILPRFLQSAQPEVVIPAARCLAVFGPSAESRDLLASLLADSIPQIRLAAVWALGRICLRDSAAVDSAVLGGKIQPLLKDRYPLIRFSAGETLGIITGDTAGIPQPLIPAR</sequence>
<dbReference type="STRING" id="1817867.A3F83_05380"/>
<evidence type="ECO:0000313" key="2">
    <source>
        <dbReference type="EMBL" id="OGG04050.1"/>
    </source>
</evidence>
<protein>
    <recommendedName>
        <fullName evidence="4">HEAT repeat domain-containing protein</fullName>
    </recommendedName>
</protein>
<dbReference type="Gene3D" id="1.25.10.10">
    <property type="entry name" value="Leucine-rich Repeat Variant"/>
    <property type="match status" value="1"/>
</dbReference>
<comment type="caution">
    <text evidence="2">The sequence shown here is derived from an EMBL/GenBank/DDBJ whole genome shotgun (WGS) entry which is preliminary data.</text>
</comment>
<gene>
    <name evidence="2" type="ORF">A3F83_05380</name>
</gene>
<reference evidence="2 3" key="1">
    <citation type="journal article" date="2016" name="Nat. Commun.">
        <title>Thousands of microbial genomes shed light on interconnected biogeochemical processes in an aquifer system.</title>
        <authorList>
            <person name="Anantharaman K."/>
            <person name="Brown C.T."/>
            <person name="Hug L.A."/>
            <person name="Sharon I."/>
            <person name="Castelle C.J."/>
            <person name="Probst A.J."/>
            <person name="Thomas B.C."/>
            <person name="Singh A."/>
            <person name="Wilkins M.J."/>
            <person name="Karaoz U."/>
            <person name="Brodie E.L."/>
            <person name="Williams K.H."/>
            <person name="Hubbard S.S."/>
            <person name="Banfield J.F."/>
        </authorList>
    </citation>
    <scope>NUCLEOTIDE SEQUENCE [LARGE SCALE GENOMIC DNA]</scope>
</reference>
<dbReference type="SUPFAM" id="SSF48371">
    <property type="entry name" value="ARM repeat"/>
    <property type="match status" value="1"/>
</dbReference>
<dbReference type="InterPro" id="IPR011989">
    <property type="entry name" value="ARM-like"/>
</dbReference>
<evidence type="ECO:0000256" key="1">
    <source>
        <dbReference type="SAM" id="SignalP"/>
    </source>
</evidence>
<dbReference type="EMBL" id="MFIX01000124">
    <property type="protein sequence ID" value="OGG04050.1"/>
    <property type="molecule type" value="Genomic_DNA"/>
</dbReference>
<dbReference type="AlphaFoldDB" id="A0A1F5YV16"/>
<dbReference type="InterPro" id="IPR016024">
    <property type="entry name" value="ARM-type_fold"/>
</dbReference>
<organism evidence="2 3">
    <name type="scientific">Candidatus Glassbacteria bacterium RIFCSPLOWO2_12_FULL_58_11</name>
    <dbReference type="NCBI Taxonomy" id="1817867"/>
    <lineage>
        <taxon>Bacteria</taxon>
        <taxon>Candidatus Glassiibacteriota</taxon>
    </lineage>
</organism>
<feature type="chain" id="PRO_5009522675" description="HEAT repeat domain-containing protein" evidence="1">
    <location>
        <begin position="20"/>
        <end position="233"/>
    </location>
</feature>
<evidence type="ECO:0000313" key="3">
    <source>
        <dbReference type="Proteomes" id="UP000179129"/>
    </source>
</evidence>
<accession>A0A1F5YV16</accession>
<keyword evidence="1" id="KW-0732">Signal</keyword>
<feature type="signal peptide" evidence="1">
    <location>
        <begin position="1"/>
        <end position="19"/>
    </location>
</feature>
<dbReference type="Pfam" id="PF13646">
    <property type="entry name" value="HEAT_2"/>
    <property type="match status" value="1"/>
</dbReference>